<proteinExistence type="predicted"/>
<protein>
    <submittedName>
        <fullName evidence="1">Uncharacterized protein</fullName>
    </submittedName>
</protein>
<dbReference type="EMBL" id="JAYGJQ010000002">
    <property type="protein sequence ID" value="MEA9356652.1"/>
    <property type="molecule type" value="Genomic_DNA"/>
</dbReference>
<reference evidence="1 2" key="1">
    <citation type="submission" date="2023-11" db="EMBL/GenBank/DDBJ databases">
        <title>A Novel Polar Bacteriovorax (B. antarcticus) Isolated from the Biocrust in Antarctica.</title>
        <authorList>
            <person name="Mun W."/>
            <person name="Choi S.Y."/>
            <person name="Mitchell R.J."/>
        </authorList>
    </citation>
    <scope>NUCLEOTIDE SEQUENCE [LARGE SCALE GENOMIC DNA]</scope>
    <source>
        <strain evidence="1 2">PP10</strain>
    </source>
</reference>
<comment type="caution">
    <text evidence="1">The sequence shown here is derived from an EMBL/GenBank/DDBJ whole genome shotgun (WGS) entry which is preliminary data.</text>
</comment>
<dbReference type="InterPro" id="IPR036390">
    <property type="entry name" value="WH_DNA-bd_sf"/>
</dbReference>
<accession>A0ABU5VUN8</accession>
<dbReference type="Pfam" id="PF25212">
    <property type="entry name" value="HVO_A0114"/>
    <property type="match status" value="1"/>
</dbReference>
<dbReference type="RefSeq" id="WP_323576465.1">
    <property type="nucleotide sequence ID" value="NZ_JAYGJQ010000002.1"/>
</dbReference>
<keyword evidence="2" id="KW-1185">Reference proteome</keyword>
<evidence type="ECO:0000313" key="2">
    <source>
        <dbReference type="Proteomes" id="UP001302274"/>
    </source>
</evidence>
<organism evidence="1 2">
    <name type="scientific">Bacteriovorax antarcticus</name>
    <dbReference type="NCBI Taxonomy" id="3088717"/>
    <lineage>
        <taxon>Bacteria</taxon>
        <taxon>Pseudomonadati</taxon>
        <taxon>Bdellovibrionota</taxon>
        <taxon>Bacteriovoracia</taxon>
        <taxon>Bacteriovoracales</taxon>
        <taxon>Bacteriovoracaceae</taxon>
        <taxon>Bacteriovorax</taxon>
    </lineage>
</organism>
<dbReference type="SUPFAM" id="SSF46785">
    <property type="entry name" value="Winged helix' DNA-binding domain"/>
    <property type="match status" value="1"/>
</dbReference>
<sequence length="124" mass="14122">MKIMKIKIKNKSDANKELRNIAKLIDSKKFNKIKPVSGIYFESLAAVRKILTDKRLDVWRAIRDFQPNSITHLSELLGRGFRSVHRDVMLLEELGLIKMSEGPGTRGNVQVLTSLYDELQLAVA</sequence>
<evidence type="ECO:0000313" key="1">
    <source>
        <dbReference type="EMBL" id="MEA9356652.1"/>
    </source>
</evidence>
<dbReference type="Proteomes" id="UP001302274">
    <property type="component" value="Unassembled WGS sequence"/>
</dbReference>
<gene>
    <name evidence="1" type="ORF">SHI21_10570</name>
</gene>
<name>A0ABU5VUN8_9BACT</name>